<evidence type="ECO:0000313" key="4">
    <source>
        <dbReference type="EMBL" id="CAB4362456.1"/>
    </source>
</evidence>
<dbReference type="NCBIfam" id="TIGR00254">
    <property type="entry name" value="GGDEF"/>
    <property type="match status" value="1"/>
</dbReference>
<dbReference type="InterPro" id="IPR043128">
    <property type="entry name" value="Rev_trsase/Diguanyl_cyclase"/>
</dbReference>
<dbReference type="SMART" id="SM00052">
    <property type="entry name" value="EAL"/>
    <property type="match status" value="1"/>
</dbReference>
<evidence type="ECO:0000256" key="1">
    <source>
        <dbReference type="SAM" id="Phobius"/>
    </source>
</evidence>
<dbReference type="SUPFAM" id="SSF141868">
    <property type="entry name" value="EAL domain-like"/>
    <property type="match status" value="1"/>
</dbReference>
<dbReference type="InterPro" id="IPR035919">
    <property type="entry name" value="EAL_sf"/>
</dbReference>
<dbReference type="CDD" id="cd01948">
    <property type="entry name" value="EAL"/>
    <property type="match status" value="1"/>
</dbReference>
<dbReference type="AlphaFoldDB" id="A0A6J7C5U9"/>
<feature type="transmembrane region" description="Helical" evidence="1">
    <location>
        <begin position="216"/>
        <end position="234"/>
    </location>
</feature>
<evidence type="ECO:0000259" key="3">
    <source>
        <dbReference type="PROSITE" id="PS50887"/>
    </source>
</evidence>
<dbReference type="InterPro" id="IPR001633">
    <property type="entry name" value="EAL_dom"/>
</dbReference>
<dbReference type="SUPFAM" id="SSF55073">
    <property type="entry name" value="Nucleotide cyclase"/>
    <property type="match status" value="1"/>
</dbReference>
<organism evidence="6">
    <name type="scientific">freshwater metagenome</name>
    <dbReference type="NCBI Taxonomy" id="449393"/>
    <lineage>
        <taxon>unclassified sequences</taxon>
        <taxon>metagenomes</taxon>
        <taxon>ecological metagenomes</taxon>
    </lineage>
</organism>
<dbReference type="PROSITE" id="PS50887">
    <property type="entry name" value="GGDEF"/>
    <property type="match status" value="1"/>
</dbReference>
<evidence type="ECO:0000313" key="7">
    <source>
        <dbReference type="EMBL" id="CAB4913190.1"/>
    </source>
</evidence>
<dbReference type="PANTHER" id="PTHR44757:SF2">
    <property type="entry name" value="BIOFILM ARCHITECTURE MAINTENANCE PROTEIN MBAA"/>
    <property type="match status" value="1"/>
</dbReference>
<feature type="transmembrane region" description="Helical" evidence="1">
    <location>
        <begin position="183"/>
        <end position="204"/>
    </location>
</feature>
<dbReference type="Pfam" id="PF00563">
    <property type="entry name" value="EAL"/>
    <property type="match status" value="1"/>
</dbReference>
<keyword evidence="1" id="KW-1133">Transmembrane helix</keyword>
<dbReference type="EMBL" id="CAFBMT010000002">
    <property type="protein sequence ID" value="CAB4913190.1"/>
    <property type="molecule type" value="Genomic_DNA"/>
</dbReference>
<accession>A0A6J7C5U9</accession>
<feature type="transmembrane region" description="Helical" evidence="1">
    <location>
        <begin position="281"/>
        <end position="299"/>
    </location>
</feature>
<dbReference type="InterPro" id="IPR000160">
    <property type="entry name" value="GGDEF_dom"/>
</dbReference>
<sequence>MSKEPARLSWVYLVIGVALTAAGLAASESTIRDGVYVVAALQVIPTLLIARRLRQVSWRPIILFSAVGVLYVGEQVISGDQPTYESPLAVIFVLLAVTSLVGGLVALVRSSLPGPTRSIWGDALIVAIGAWIISWATLVQSINQATDNRSAGVVLYGLYQPTSSVVLFLTVVLLLNRHQRPPAIWMVAVALAFNMSGDMTYAMIDARHLSAGADRFALPMYVMAYFVASAAFLHPSIHELGRPQPSPKPDSIGRLVITTTSLLLPIIVLAATSPNDSTDRIVRFASALVLSAVVTIRVVTAVRSNSRAQAELLHGAQTDPLTGLPNRVVMLQKINELLRTSWDSDQHPTLFFVDLDRFKNINDSLGHAAGDEVLVTVARRLINAVPADAVVARLSGDEYVVLDAHAKSQGTAMASAERLLAVFREPLALSQGDVFVTASIGVAAISPTASTTAEDLVRHADTAMYRAKDAGRNCLAVYDESMHERVAHRLAVETALYRALDRRELRLFHQPILDLQSGDVVGFEALMRWQQADGTIVSPAEFIPIAEDTGTIVPIGSWALLEALTQLRRWIDEGVCSPSATMSVNVSPRQLSDTNFPAIVSEALTRSGVSPQLLWLEITESIMISEPELALATLRRLRSLGVRMALDDFGTGYSSLSLLQKFPLQRIKIDRAFVHGVADNPNDRSLVRTIIAMGRSLGLDMVAEGVESVHQLQVLSDLGCTKAQGFLISHPVPADAMRSTVAALERLGQFPGLRANTNAPVN</sequence>
<dbReference type="FunFam" id="3.30.70.270:FF:000001">
    <property type="entry name" value="Diguanylate cyclase domain protein"/>
    <property type="match status" value="1"/>
</dbReference>
<evidence type="ECO:0000313" key="8">
    <source>
        <dbReference type="EMBL" id="CAB4998683.1"/>
    </source>
</evidence>
<dbReference type="Gene3D" id="3.30.70.270">
    <property type="match status" value="1"/>
</dbReference>
<keyword evidence="1" id="KW-0812">Transmembrane</keyword>
<evidence type="ECO:0000313" key="5">
    <source>
        <dbReference type="EMBL" id="CAB4735960.1"/>
    </source>
</evidence>
<dbReference type="EMBL" id="CAEZYF010000019">
    <property type="protein sequence ID" value="CAB4735960.1"/>
    <property type="molecule type" value="Genomic_DNA"/>
</dbReference>
<name>A0A6J7C5U9_9ZZZZ</name>
<proteinExistence type="predicted"/>
<feature type="transmembrane region" description="Helical" evidence="1">
    <location>
        <begin position="60"/>
        <end position="77"/>
    </location>
</feature>
<dbReference type="EMBL" id="CAFBOL010000057">
    <property type="protein sequence ID" value="CAB4998683.1"/>
    <property type="molecule type" value="Genomic_DNA"/>
</dbReference>
<feature type="transmembrane region" description="Helical" evidence="1">
    <location>
        <begin position="35"/>
        <end position="53"/>
    </location>
</feature>
<feature type="transmembrane region" description="Helical" evidence="1">
    <location>
        <begin position="255"/>
        <end position="275"/>
    </location>
</feature>
<dbReference type="Pfam" id="PF00990">
    <property type="entry name" value="GGDEF"/>
    <property type="match status" value="1"/>
</dbReference>
<protein>
    <submittedName>
        <fullName evidence="6">Unannotated protein</fullName>
    </submittedName>
</protein>
<dbReference type="Gene3D" id="3.20.20.450">
    <property type="entry name" value="EAL domain"/>
    <property type="match status" value="1"/>
</dbReference>
<dbReference type="PANTHER" id="PTHR44757">
    <property type="entry name" value="DIGUANYLATE CYCLASE DGCP"/>
    <property type="match status" value="1"/>
</dbReference>
<feature type="transmembrane region" description="Helical" evidence="1">
    <location>
        <begin position="119"/>
        <end position="138"/>
    </location>
</feature>
<keyword evidence="1" id="KW-0472">Membrane</keyword>
<dbReference type="InterPro" id="IPR052155">
    <property type="entry name" value="Biofilm_reg_signaling"/>
</dbReference>
<dbReference type="EMBL" id="CAESGF010000001">
    <property type="protein sequence ID" value="CAB4362456.1"/>
    <property type="molecule type" value="Genomic_DNA"/>
</dbReference>
<dbReference type="InterPro" id="IPR029787">
    <property type="entry name" value="Nucleotide_cyclase"/>
</dbReference>
<feature type="domain" description="EAL" evidence="2">
    <location>
        <begin position="489"/>
        <end position="745"/>
    </location>
</feature>
<dbReference type="PROSITE" id="PS50883">
    <property type="entry name" value="EAL"/>
    <property type="match status" value="1"/>
</dbReference>
<feature type="domain" description="GGDEF" evidence="3">
    <location>
        <begin position="346"/>
        <end position="480"/>
    </location>
</feature>
<evidence type="ECO:0000259" key="2">
    <source>
        <dbReference type="PROSITE" id="PS50883"/>
    </source>
</evidence>
<reference evidence="6" key="1">
    <citation type="submission" date="2020-05" db="EMBL/GenBank/DDBJ databases">
        <authorList>
            <person name="Chiriac C."/>
            <person name="Salcher M."/>
            <person name="Ghai R."/>
            <person name="Kavagutti S V."/>
        </authorList>
    </citation>
    <scope>NUCLEOTIDE SEQUENCE</scope>
</reference>
<feature type="transmembrane region" description="Helical" evidence="1">
    <location>
        <begin position="158"/>
        <end position="176"/>
    </location>
</feature>
<gene>
    <name evidence="5" type="ORF">UFOPK2656_02538</name>
    <name evidence="6" type="ORF">UFOPK3267_02968</name>
    <name evidence="7" type="ORF">UFOPK3651_00344</name>
    <name evidence="8" type="ORF">UFOPK3931_01982</name>
    <name evidence="4" type="ORF">UFOPK4189_00231</name>
</gene>
<dbReference type="SMART" id="SM00267">
    <property type="entry name" value="GGDEF"/>
    <property type="match status" value="1"/>
</dbReference>
<feature type="transmembrane region" description="Helical" evidence="1">
    <location>
        <begin position="89"/>
        <end position="107"/>
    </location>
</feature>
<dbReference type="EMBL" id="CAFBIY010000255">
    <property type="protein sequence ID" value="CAB4853437.1"/>
    <property type="molecule type" value="Genomic_DNA"/>
</dbReference>
<evidence type="ECO:0000313" key="6">
    <source>
        <dbReference type="EMBL" id="CAB4853437.1"/>
    </source>
</evidence>
<dbReference type="CDD" id="cd01949">
    <property type="entry name" value="GGDEF"/>
    <property type="match status" value="1"/>
</dbReference>